<dbReference type="InterPro" id="IPR002347">
    <property type="entry name" value="SDR_fam"/>
</dbReference>
<sequence length="82" mass="8599">MEALAARVAVTQALLPLLLRSMGRVIDVSSVGGKAAMPAYGAYAGARFAFRARHAVAAQDMRGSLPTILSTRLRGPTMLTAQ</sequence>
<dbReference type="EMBL" id="FOBF01000013">
    <property type="protein sequence ID" value="SEM43340.1"/>
    <property type="molecule type" value="Genomic_DNA"/>
</dbReference>
<protein>
    <submittedName>
        <fullName evidence="1">Short chain dehydrogenase</fullName>
    </submittedName>
</protein>
<dbReference type="STRING" id="46177.SAMN05660976_05133"/>
<dbReference type="SUPFAM" id="SSF51735">
    <property type="entry name" value="NAD(P)-binding Rossmann-fold domains"/>
    <property type="match status" value="1"/>
</dbReference>
<proteinExistence type="predicted"/>
<accession>A0A1H7YB50</accession>
<name>A0A1H7YB50_9ACTN</name>
<dbReference type="Gene3D" id="3.40.50.720">
    <property type="entry name" value="NAD(P)-binding Rossmann-like Domain"/>
    <property type="match status" value="1"/>
</dbReference>
<gene>
    <name evidence="1" type="ORF">SAMN05660976_05133</name>
</gene>
<reference evidence="1 2" key="1">
    <citation type="submission" date="2016-10" db="EMBL/GenBank/DDBJ databases">
        <authorList>
            <person name="de Groot N.N."/>
        </authorList>
    </citation>
    <scope>NUCLEOTIDE SEQUENCE [LARGE SCALE GENOMIC DNA]</scope>
    <source>
        <strain evidence="1 2">DSM 43357</strain>
    </source>
</reference>
<dbReference type="Proteomes" id="UP000198953">
    <property type="component" value="Unassembled WGS sequence"/>
</dbReference>
<dbReference type="InterPro" id="IPR036291">
    <property type="entry name" value="NAD(P)-bd_dom_sf"/>
</dbReference>
<evidence type="ECO:0000313" key="2">
    <source>
        <dbReference type="Proteomes" id="UP000198953"/>
    </source>
</evidence>
<organism evidence="1 2">
    <name type="scientific">Nonomuraea pusilla</name>
    <dbReference type="NCBI Taxonomy" id="46177"/>
    <lineage>
        <taxon>Bacteria</taxon>
        <taxon>Bacillati</taxon>
        <taxon>Actinomycetota</taxon>
        <taxon>Actinomycetes</taxon>
        <taxon>Streptosporangiales</taxon>
        <taxon>Streptosporangiaceae</taxon>
        <taxon>Nonomuraea</taxon>
    </lineage>
</organism>
<evidence type="ECO:0000313" key="1">
    <source>
        <dbReference type="EMBL" id="SEM43340.1"/>
    </source>
</evidence>
<dbReference type="Pfam" id="PF00106">
    <property type="entry name" value="adh_short"/>
    <property type="match status" value="1"/>
</dbReference>
<dbReference type="AlphaFoldDB" id="A0A1H7YB50"/>
<keyword evidence="2" id="KW-1185">Reference proteome</keyword>